<feature type="region of interest" description="Disordered" evidence="1">
    <location>
        <begin position="747"/>
        <end position="785"/>
    </location>
</feature>
<dbReference type="GeneID" id="26907614"/>
<proteinExistence type="predicted"/>
<organism evidence="2 3">
    <name type="scientific">Leptomonas pyrrhocoris</name>
    <name type="common">Firebug parasite</name>
    <dbReference type="NCBI Taxonomy" id="157538"/>
    <lineage>
        <taxon>Eukaryota</taxon>
        <taxon>Discoba</taxon>
        <taxon>Euglenozoa</taxon>
        <taxon>Kinetoplastea</taxon>
        <taxon>Metakinetoplastina</taxon>
        <taxon>Trypanosomatida</taxon>
        <taxon>Trypanosomatidae</taxon>
        <taxon>Leishmaniinae</taxon>
        <taxon>Leptomonas</taxon>
    </lineage>
</organism>
<dbReference type="OMA" id="YFTQFEY"/>
<feature type="compositionally biased region" description="Low complexity" evidence="1">
    <location>
        <begin position="203"/>
        <end position="218"/>
    </location>
</feature>
<gene>
    <name evidence="2" type="ORF">ABB37_07328</name>
</gene>
<feature type="region of interest" description="Disordered" evidence="1">
    <location>
        <begin position="192"/>
        <end position="218"/>
    </location>
</feature>
<dbReference type="EMBL" id="LGTL01000018">
    <property type="protein sequence ID" value="KPA76956.1"/>
    <property type="molecule type" value="Genomic_DNA"/>
</dbReference>
<protein>
    <submittedName>
        <fullName evidence="2">Uncharacterized protein</fullName>
    </submittedName>
</protein>
<feature type="compositionally biased region" description="Acidic residues" evidence="1">
    <location>
        <begin position="770"/>
        <end position="785"/>
    </location>
</feature>
<name>A0A0M9FVV9_LEPPY</name>
<accession>A0A0M9FVV9</accession>
<dbReference type="RefSeq" id="XP_015655394.1">
    <property type="nucleotide sequence ID" value="XM_015805917.1"/>
</dbReference>
<evidence type="ECO:0000313" key="2">
    <source>
        <dbReference type="EMBL" id="KPA76956.1"/>
    </source>
</evidence>
<dbReference type="AlphaFoldDB" id="A0A0M9FVV9"/>
<evidence type="ECO:0000313" key="3">
    <source>
        <dbReference type="Proteomes" id="UP000037923"/>
    </source>
</evidence>
<dbReference type="RefSeq" id="XP_015655395.1">
    <property type="nucleotide sequence ID" value="XM_015805918.1"/>
</dbReference>
<dbReference type="Proteomes" id="UP000037923">
    <property type="component" value="Unassembled WGS sequence"/>
</dbReference>
<dbReference type="VEuPathDB" id="TriTrypDB:LpyrH10_18_0550"/>
<feature type="compositionally biased region" description="Polar residues" evidence="1">
    <location>
        <begin position="750"/>
        <end position="762"/>
    </location>
</feature>
<keyword evidence="3" id="KW-1185">Reference proteome</keyword>
<dbReference type="EMBL" id="LGTL01000018">
    <property type="protein sequence ID" value="KPA76955.1"/>
    <property type="molecule type" value="Genomic_DNA"/>
</dbReference>
<comment type="caution">
    <text evidence="2">The sequence shown here is derived from an EMBL/GenBank/DDBJ whole genome shotgun (WGS) entry which is preliminary data.</text>
</comment>
<reference evidence="2 3" key="1">
    <citation type="submission" date="2015-07" db="EMBL/GenBank/DDBJ databases">
        <title>High-quality genome of monoxenous trypanosomatid Leptomonas pyrrhocoris.</title>
        <authorList>
            <person name="Flegontov P."/>
            <person name="Butenko A."/>
            <person name="Firsov S."/>
            <person name="Vlcek C."/>
            <person name="Logacheva M.D."/>
            <person name="Field M."/>
            <person name="Filatov D."/>
            <person name="Flegontova O."/>
            <person name="Gerasimov E."/>
            <person name="Jackson A.P."/>
            <person name="Kelly S."/>
            <person name="Opperdoes F."/>
            <person name="O'Reilly A."/>
            <person name="Votypka J."/>
            <person name="Yurchenko V."/>
            <person name="Lukes J."/>
        </authorList>
    </citation>
    <scope>NUCLEOTIDE SEQUENCE [LARGE SCALE GENOMIC DNA]</scope>
    <source>
        <strain evidence="2">H10</strain>
    </source>
</reference>
<evidence type="ECO:0000256" key="1">
    <source>
        <dbReference type="SAM" id="MobiDB-lite"/>
    </source>
</evidence>
<dbReference type="OrthoDB" id="272028at2759"/>
<sequence length="785" mass="86756">MRRILQSPASPSVALSINVLHTSNALPCSVEGSRKHFSGGASAHTQFCCRRIRDPRAALTAATARGFSSAALTVTRVTCGASPSIPASASSTTTQTKSAALHASAPLENGAAELPVSRALIQEIQLIMSRHAAMKWMPVSDLYADLSPRTRREHVRPHKSMLQVLQKAKSELGISINATGVFYAVGRMPVAKHEPKQTPQPPQQLTKSVSAAKKSPSPAAQLVQRGTTAATAADAATSPSPLSVLEGFIAPVIPRVDFFFDVQLEEFPLPPSDFDVTPAHLQRQVTRSSADGAVIAMSDFVAYIPPFFAPLRDVLAHMPGYTEEHIQRYFRAGTMEVVTVDAEKYIRVHSGYEKLSLAGCEAAEETFRQFRPLPSLAVHFEKAFEGMTDKWMPLPVLLSRVDPAVVAQLPFQGPSAVMYFAQMQHKFAFAVRHVPPQQDGAAATTEAAVLLRRPDYGGLECDTTPTPKVVSYLFSLIPQEGQVEMCDVARQLPGPIKAELEEYYGGLAQFFAKHAPLYYVPPETPTVVMRLRYRQRFHIATRPLEEQLKYAMDNNKKSKVRVIRRRIAFRDNPSHPFLDPENLAKELSNHLPRRGFVSVKVFLSRGIPEELVMFMPPKVHNFFKNYPQFFTQFEYQKPGVWCLCRPDQPLPRGVIRQSFSESDLVRMLAEYLQKKGPRSVSNVLLNTPRGAQEILKKRYGGVYFFVTRFPQYFHVVLGSDNGNAQSSGIVHLIQVPSAELDDSAMANVAGSLNNPDAPTTDLSTEKLGETELEGEDGDDDYDGLD</sequence>